<sequence>MVEEHAKTAHPIGSGSLVQSQFRSSNQSYQPTSREFRQRIRKHQFVDQFALTYIFRIVLSGGDIAHQFIDAVVVRPLYDPTAQHTPVGQTVQDRPLDVDVPTRHAQNHGRCRIEHGKIDKFLRRFEQRIGRQVPVGKAFVLLPKLADRNSGRIQKSRTSARQQSVQALRDGLADSASDGPIRSILCNDFDDVELPLRLVPPNSRP</sequence>
<feature type="region of interest" description="Disordered" evidence="1">
    <location>
        <begin position="151"/>
        <end position="180"/>
    </location>
</feature>
<reference evidence="2 3" key="1">
    <citation type="submission" date="2023-07" db="EMBL/GenBank/DDBJ databases">
        <title>Genomic Encyclopedia of Type Strains, Phase IV (KMG-IV): sequencing the most valuable type-strain genomes for metagenomic binning, comparative biology and taxonomic classification.</title>
        <authorList>
            <person name="Goeker M."/>
        </authorList>
    </citation>
    <scope>NUCLEOTIDE SEQUENCE [LARGE SCALE GENOMIC DNA]</scope>
    <source>
        <strain evidence="2 3">DSM 18695</strain>
    </source>
</reference>
<feature type="compositionally biased region" description="Polar residues" evidence="1">
    <location>
        <begin position="151"/>
        <end position="166"/>
    </location>
</feature>
<dbReference type="Proteomes" id="UP001228905">
    <property type="component" value="Unassembled WGS sequence"/>
</dbReference>
<keyword evidence="3" id="KW-1185">Reference proteome</keyword>
<gene>
    <name evidence="2" type="ORF">QO010_000226</name>
</gene>
<feature type="region of interest" description="Disordered" evidence="1">
    <location>
        <begin position="1"/>
        <end position="30"/>
    </location>
</feature>
<evidence type="ECO:0000313" key="2">
    <source>
        <dbReference type="EMBL" id="MDQ0462478.1"/>
    </source>
</evidence>
<evidence type="ECO:0000256" key="1">
    <source>
        <dbReference type="SAM" id="MobiDB-lite"/>
    </source>
</evidence>
<comment type="caution">
    <text evidence="2">The sequence shown here is derived from an EMBL/GenBank/DDBJ whole genome shotgun (WGS) entry which is preliminary data.</text>
</comment>
<feature type="compositionally biased region" description="Polar residues" evidence="1">
    <location>
        <begin position="16"/>
        <end position="30"/>
    </location>
</feature>
<dbReference type="RefSeq" id="WP_307344823.1">
    <property type="nucleotide sequence ID" value="NZ_JAUSVS010000001.1"/>
</dbReference>
<proteinExistence type="predicted"/>
<evidence type="ECO:0000313" key="3">
    <source>
        <dbReference type="Proteomes" id="UP001228905"/>
    </source>
</evidence>
<name>A0ABU0IMV2_9CAUL</name>
<accession>A0ABU0IMV2</accession>
<dbReference type="EMBL" id="JAUSVS010000001">
    <property type="protein sequence ID" value="MDQ0462478.1"/>
    <property type="molecule type" value="Genomic_DNA"/>
</dbReference>
<protein>
    <submittedName>
        <fullName evidence="2">Uncharacterized protein</fullName>
    </submittedName>
</protein>
<organism evidence="2 3">
    <name type="scientific">Caulobacter ginsengisoli</name>
    <dbReference type="NCBI Taxonomy" id="400775"/>
    <lineage>
        <taxon>Bacteria</taxon>
        <taxon>Pseudomonadati</taxon>
        <taxon>Pseudomonadota</taxon>
        <taxon>Alphaproteobacteria</taxon>
        <taxon>Caulobacterales</taxon>
        <taxon>Caulobacteraceae</taxon>
        <taxon>Caulobacter</taxon>
    </lineage>
</organism>